<reference evidence="16" key="1">
    <citation type="journal article" date="2013" name="Genome Biol.">
        <title>Draft genome of the mountain pine beetle, Dendroctonus ponderosae Hopkins, a major forest pest.</title>
        <authorList>
            <person name="Keeling C.I."/>
            <person name="Yuen M.M."/>
            <person name="Liao N.Y."/>
            <person name="Docking T.R."/>
            <person name="Chan S.K."/>
            <person name="Taylor G.A."/>
            <person name="Palmquist D.L."/>
            <person name="Jackman S.D."/>
            <person name="Nguyen A."/>
            <person name="Li M."/>
            <person name="Henderson H."/>
            <person name="Janes J.K."/>
            <person name="Zhao Y."/>
            <person name="Pandoh P."/>
            <person name="Moore R."/>
            <person name="Sperling F.A."/>
            <person name="Huber D.P."/>
            <person name="Birol I."/>
            <person name="Jones S.J."/>
            <person name="Bohlmann J."/>
        </authorList>
    </citation>
    <scope>NUCLEOTIDE SEQUENCE</scope>
</reference>
<evidence type="ECO:0000256" key="11">
    <source>
        <dbReference type="SAM" id="MobiDB-lite"/>
    </source>
</evidence>
<dbReference type="PROSITE" id="PS00107">
    <property type="entry name" value="PROTEIN_KINASE_ATP"/>
    <property type="match status" value="1"/>
</dbReference>
<evidence type="ECO:0000256" key="6">
    <source>
        <dbReference type="ARBA" id="ARBA00022741"/>
    </source>
</evidence>
<evidence type="ECO:0000256" key="2">
    <source>
        <dbReference type="ARBA" id="ARBA00012513"/>
    </source>
</evidence>
<proteinExistence type="inferred from homology"/>
<dbReference type="CDD" id="cd20811">
    <property type="entry name" value="C1_Raf"/>
    <property type="match status" value="1"/>
</dbReference>
<dbReference type="Gene3D" id="3.10.20.90">
    <property type="entry name" value="Phosphatidylinositol 3-kinase Catalytic Subunit, Chain A, domain 1"/>
    <property type="match status" value="1"/>
</dbReference>
<feature type="compositionally biased region" description="Low complexity" evidence="11">
    <location>
        <begin position="170"/>
        <end position="179"/>
    </location>
</feature>
<reference evidence="15" key="2">
    <citation type="submission" date="2024-08" db="UniProtKB">
        <authorList>
            <consortium name="EnsemblMetazoa"/>
        </authorList>
    </citation>
    <scope>IDENTIFICATION</scope>
</reference>
<keyword evidence="8" id="KW-0862">Zinc</keyword>
<keyword evidence="9 10" id="KW-0067">ATP-binding</keyword>
<keyword evidence="16" id="KW-1185">Reference proteome</keyword>
<dbReference type="KEGG" id="dpa:109543674"/>
<keyword evidence="7" id="KW-0418">Kinase</keyword>
<evidence type="ECO:0000256" key="4">
    <source>
        <dbReference type="ARBA" id="ARBA00022679"/>
    </source>
</evidence>
<dbReference type="PROSITE" id="PS50898">
    <property type="entry name" value="RBD"/>
    <property type="match status" value="1"/>
</dbReference>
<dbReference type="Gene3D" id="3.30.60.20">
    <property type="match status" value="1"/>
</dbReference>
<evidence type="ECO:0000259" key="14">
    <source>
        <dbReference type="PROSITE" id="PS50898"/>
    </source>
</evidence>
<evidence type="ECO:0000256" key="7">
    <source>
        <dbReference type="ARBA" id="ARBA00022777"/>
    </source>
</evidence>
<evidence type="ECO:0000256" key="3">
    <source>
        <dbReference type="ARBA" id="ARBA00022527"/>
    </source>
</evidence>
<dbReference type="GO" id="GO:0005524">
    <property type="term" value="F:ATP binding"/>
    <property type="evidence" value="ECO:0007669"/>
    <property type="project" value="UniProtKB-UniRule"/>
</dbReference>
<accession>A0AAR5Q7D6</accession>
<dbReference type="SUPFAM" id="SSF56112">
    <property type="entry name" value="Protein kinase-like (PK-like)"/>
    <property type="match status" value="1"/>
</dbReference>
<sequence length="760" mass="85847">MAVLNEFSGTNNISKKTPNGSVFLCTDEDTFSKTMAECKESNSMDLPEEILNIESVIALTRATIEALNAKFADYKHPPAVYLKEYHELTNKLQNFKQKKRTLTDALKYQLSKDKKETHKSGQHNGKTDLHSSSLNLHYSGQMHSISNISEREGHYTTTTPPPPPLPPPHQQHSQSQLSPVTPSHGIPRFLRAFLPNQQRTFVQIREGLTLQEALEKPMNRRNLNFDMCRAYLGEANSNQLVSWQADISSLDNDLITIKIIDKIPIPTSISHNYVRKTFFSIEFCEVCRKLVFSGFHCRTCGYKFHQKCATGVPPICHLARNSEAFYRYLLSRPMESSAGILQVGSAHKITKQQPERQPGSLGQQDRSSSAPNVCLNSVKVPDRGLERVRPFPSLMQPYGDDAPHCRSTQASPTGTHHPKRPRARSADESKPLLAARESIEDWEIPADEILVGARVGSGSFGTVYKAHWHGPVAVKTLNVKIPTVAQLQAFKNEVAVLRKTRHVNILLFMGCVSKPQLAIVTQWCDGSSLYKHLHVAETKFLLLTVIEIQRQIAQGMEYLHAKNIIHRDLKSNNIFLHDDLTVKIGDFGLATAKTRWSGSHQSQQPTGSILWMAPEVIRMQEESPYSFQSDVYAYGIVMFELLSGQLPYANINNKDQILFTVGRGYLRPDLTLLKQDTPNALRRLLEQCIKYDRNDRPLFRQICSSLENLLRNQPKISRSASEPNMNRTTLSDDFSYTCQSPNTPSRYSKHFMFYGATGNI</sequence>
<dbReference type="InterPro" id="IPR001245">
    <property type="entry name" value="Ser-Thr/Tyr_kinase_cat_dom"/>
</dbReference>
<dbReference type="RefSeq" id="XP_019769056.1">
    <property type="nucleotide sequence ID" value="XM_019913497.2"/>
</dbReference>
<dbReference type="PANTHER" id="PTHR44329:SF262">
    <property type="entry name" value="RAF HOMOLOG SERINE_THREONINE-PROTEIN KINASE RAF"/>
    <property type="match status" value="1"/>
</dbReference>
<feature type="region of interest" description="Disordered" evidence="11">
    <location>
        <begin position="345"/>
        <end position="376"/>
    </location>
</feature>
<feature type="region of interest" description="Disordered" evidence="11">
    <location>
        <begin position="152"/>
        <end position="181"/>
    </location>
</feature>
<feature type="domain" description="Protein kinase" evidence="12">
    <location>
        <begin position="449"/>
        <end position="710"/>
    </location>
</feature>
<dbReference type="InterPro" id="IPR011009">
    <property type="entry name" value="Kinase-like_dom_sf"/>
</dbReference>
<dbReference type="SUPFAM" id="SSF54236">
    <property type="entry name" value="Ubiquitin-like"/>
    <property type="match status" value="1"/>
</dbReference>
<evidence type="ECO:0000313" key="16">
    <source>
        <dbReference type="Proteomes" id="UP000019118"/>
    </source>
</evidence>
<dbReference type="GO" id="GO:0046872">
    <property type="term" value="F:metal ion binding"/>
    <property type="evidence" value="ECO:0007669"/>
    <property type="project" value="UniProtKB-KW"/>
</dbReference>
<dbReference type="InterPro" id="IPR046349">
    <property type="entry name" value="C1-like_sf"/>
</dbReference>
<evidence type="ECO:0000313" key="15">
    <source>
        <dbReference type="EnsemblMetazoa" id="XP_019769056.1"/>
    </source>
</evidence>
<dbReference type="InterPro" id="IPR017441">
    <property type="entry name" value="Protein_kinase_ATP_BS"/>
</dbReference>
<dbReference type="Pfam" id="PF07714">
    <property type="entry name" value="PK_Tyr_Ser-Thr"/>
    <property type="match status" value="1"/>
</dbReference>
<dbReference type="InterPro" id="IPR029071">
    <property type="entry name" value="Ubiquitin-like_domsf"/>
</dbReference>
<feature type="binding site" evidence="10">
    <location>
        <position position="475"/>
    </location>
    <ligand>
        <name>ATP</name>
        <dbReference type="ChEBI" id="CHEBI:30616"/>
    </ligand>
</feature>
<dbReference type="SMART" id="SM00455">
    <property type="entry name" value="RBD"/>
    <property type="match status" value="1"/>
</dbReference>
<dbReference type="EnsemblMetazoa" id="XM_019913497.1">
    <property type="protein sequence ID" value="XP_019769056.1"/>
    <property type="gene ID" value="LOC109543674"/>
</dbReference>
<dbReference type="Pfam" id="PF00130">
    <property type="entry name" value="C1_1"/>
    <property type="match status" value="1"/>
</dbReference>
<dbReference type="Pfam" id="PF02196">
    <property type="entry name" value="RBD"/>
    <property type="match status" value="1"/>
</dbReference>
<dbReference type="FunFam" id="1.10.510.10:FF:000036">
    <property type="entry name" value="RAF proto-oncogene serine/threonine-protein kinase"/>
    <property type="match status" value="1"/>
</dbReference>
<dbReference type="InterPro" id="IPR051681">
    <property type="entry name" value="Ser/Thr_Kinases-Pseudokinases"/>
</dbReference>
<dbReference type="GO" id="GO:0006950">
    <property type="term" value="P:response to stress"/>
    <property type="evidence" value="ECO:0007669"/>
    <property type="project" value="UniProtKB-ARBA"/>
</dbReference>
<dbReference type="InterPro" id="IPR003116">
    <property type="entry name" value="RBD_dom"/>
</dbReference>
<comment type="similarity">
    <text evidence="1">Belongs to the protein kinase superfamily. TKL Ser/Thr protein kinase family. RAF subfamily.</text>
</comment>
<keyword evidence="4" id="KW-0808">Transferase</keyword>
<dbReference type="Gene3D" id="3.30.200.20">
    <property type="entry name" value="Phosphorylase Kinase, domain 1"/>
    <property type="match status" value="1"/>
</dbReference>
<organism evidence="15 16">
    <name type="scientific">Dendroctonus ponderosae</name>
    <name type="common">Mountain pine beetle</name>
    <dbReference type="NCBI Taxonomy" id="77166"/>
    <lineage>
        <taxon>Eukaryota</taxon>
        <taxon>Metazoa</taxon>
        <taxon>Ecdysozoa</taxon>
        <taxon>Arthropoda</taxon>
        <taxon>Hexapoda</taxon>
        <taxon>Insecta</taxon>
        <taxon>Pterygota</taxon>
        <taxon>Neoptera</taxon>
        <taxon>Endopterygota</taxon>
        <taxon>Coleoptera</taxon>
        <taxon>Polyphaga</taxon>
        <taxon>Cucujiformia</taxon>
        <taxon>Curculionidae</taxon>
        <taxon>Scolytinae</taxon>
        <taxon>Dendroctonus</taxon>
    </lineage>
</organism>
<dbReference type="InterPro" id="IPR000719">
    <property type="entry name" value="Prot_kinase_dom"/>
</dbReference>
<feature type="region of interest" description="Disordered" evidence="11">
    <location>
        <begin position="109"/>
        <end position="133"/>
    </location>
</feature>
<evidence type="ECO:0000259" key="13">
    <source>
        <dbReference type="PROSITE" id="PS50081"/>
    </source>
</evidence>
<feature type="compositionally biased region" description="Polar residues" evidence="11">
    <location>
        <begin position="360"/>
        <end position="375"/>
    </location>
</feature>
<dbReference type="InterPro" id="IPR002219">
    <property type="entry name" value="PKC_DAG/PE"/>
</dbReference>
<dbReference type="PANTHER" id="PTHR44329">
    <property type="entry name" value="SERINE/THREONINE-PROTEIN KINASE TNNI3K-RELATED"/>
    <property type="match status" value="1"/>
</dbReference>
<dbReference type="FunFam" id="3.30.200.20:FF:000024">
    <property type="entry name" value="B-Raf proto-oncogene serine/threonine-protein kinase"/>
    <property type="match status" value="1"/>
</dbReference>
<keyword evidence="3" id="KW-0723">Serine/threonine-protein kinase</keyword>
<dbReference type="Proteomes" id="UP000019118">
    <property type="component" value="Unassembled WGS sequence"/>
</dbReference>
<dbReference type="Gene3D" id="1.10.510.10">
    <property type="entry name" value="Transferase(Phosphotransferase) domain 1"/>
    <property type="match status" value="1"/>
</dbReference>
<evidence type="ECO:0000256" key="8">
    <source>
        <dbReference type="ARBA" id="ARBA00022833"/>
    </source>
</evidence>
<feature type="region of interest" description="Disordered" evidence="11">
    <location>
        <begin position="389"/>
        <end position="431"/>
    </location>
</feature>
<dbReference type="SMART" id="SM00220">
    <property type="entry name" value="S_TKc"/>
    <property type="match status" value="1"/>
</dbReference>
<feature type="compositionally biased region" description="Basic and acidic residues" evidence="11">
    <location>
        <begin position="110"/>
        <end position="129"/>
    </location>
</feature>
<dbReference type="PROSITE" id="PS00479">
    <property type="entry name" value="ZF_DAG_PE_1"/>
    <property type="match status" value="1"/>
</dbReference>
<feature type="domain" description="RBD" evidence="14">
    <location>
        <begin position="188"/>
        <end position="260"/>
    </location>
</feature>
<dbReference type="SUPFAM" id="SSF57889">
    <property type="entry name" value="Cysteine-rich domain"/>
    <property type="match status" value="1"/>
</dbReference>
<dbReference type="PROSITE" id="PS00108">
    <property type="entry name" value="PROTEIN_KINASE_ST"/>
    <property type="match status" value="1"/>
</dbReference>
<dbReference type="InterPro" id="IPR008271">
    <property type="entry name" value="Ser/Thr_kinase_AS"/>
</dbReference>
<dbReference type="CDD" id="cd01816">
    <property type="entry name" value="RBD_RAF"/>
    <property type="match status" value="1"/>
</dbReference>
<protein>
    <recommendedName>
        <fullName evidence="2">non-specific serine/threonine protein kinase</fullName>
        <ecNumber evidence="2">2.7.11.1</ecNumber>
    </recommendedName>
</protein>
<keyword evidence="6 10" id="KW-0547">Nucleotide-binding</keyword>
<feature type="compositionally biased region" description="Pro residues" evidence="11">
    <location>
        <begin position="159"/>
        <end position="169"/>
    </location>
</feature>
<dbReference type="CDD" id="cd14062">
    <property type="entry name" value="STKc_Raf"/>
    <property type="match status" value="1"/>
</dbReference>
<feature type="domain" description="Phorbol-ester/DAG-type" evidence="13">
    <location>
        <begin position="270"/>
        <end position="316"/>
    </location>
</feature>
<dbReference type="GO" id="GO:0004709">
    <property type="term" value="F:MAP kinase kinase kinase activity"/>
    <property type="evidence" value="ECO:0007669"/>
    <property type="project" value="TreeGrafter"/>
</dbReference>
<dbReference type="EC" id="2.7.11.1" evidence="2"/>
<evidence type="ECO:0000256" key="10">
    <source>
        <dbReference type="PROSITE-ProRule" id="PRU10141"/>
    </source>
</evidence>
<evidence type="ECO:0000256" key="9">
    <source>
        <dbReference type="ARBA" id="ARBA00022840"/>
    </source>
</evidence>
<evidence type="ECO:0000256" key="1">
    <source>
        <dbReference type="ARBA" id="ARBA00010507"/>
    </source>
</evidence>
<name>A0AAR5Q7D6_DENPD</name>
<dbReference type="SMART" id="SM00109">
    <property type="entry name" value="C1"/>
    <property type="match status" value="1"/>
</dbReference>
<dbReference type="PROSITE" id="PS50011">
    <property type="entry name" value="PROTEIN_KINASE_DOM"/>
    <property type="match status" value="1"/>
</dbReference>
<evidence type="ECO:0000259" key="12">
    <source>
        <dbReference type="PROSITE" id="PS50011"/>
    </source>
</evidence>
<dbReference type="AlphaFoldDB" id="A0AAR5Q7D6"/>
<dbReference type="PROSITE" id="PS50081">
    <property type="entry name" value="ZF_DAG_PE_2"/>
    <property type="match status" value="1"/>
</dbReference>
<dbReference type="GeneID" id="109543674"/>
<keyword evidence="5" id="KW-0479">Metal-binding</keyword>
<evidence type="ECO:0000256" key="5">
    <source>
        <dbReference type="ARBA" id="ARBA00022723"/>
    </source>
</evidence>